<dbReference type="CDD" id="cd07561">
    <property type="entry name" value="Peptidase_S41_CPP_like"/>
    <property type="match status" value="1"/>
</dbReference>
<dbReference type="SUPFAM" id="SSF50156">
    <property type="entry name" value="PDZ domain-like"/>
    <property type="match status" value="1"/>
</dbReference>
<proteinExistence type="predicted"/>
<protein>
    <submittedName>
        <fullName evidence="4">Peptidase S41-like protein</fullName>
    </submittedName>
</protein>
<dbReference type="InterPro" id="IPR029045">
    <property type="entry name" value="ClpP/crotonase-like_dom_sf"/>
</dbReference>
<gene>
    <name evidence="4" type="ORF">CLV32_1609</name>
</gene>
<feature type="compositionally biased region" description="Pro residues" evidence="1">
    <location>
        <begin position="31"/>
        <end position="40"/>
    </location>
</feature>
<dbReference type="InterPro" id="IPR005151">
    <property type="entry name" value="Tail-specific_protease"/>
</dbReference>
<dbReference type="SMART" id="SM00245">
    <property type="entry name" value="TSPc"/>
    <property type="match status" value="1"/>
</dbReference>
<dbReference type="PANTHER" id="PTHR32060">
    <property type="entry name" value="TAIL-SPECIFIC PROTEASE"/>
    <property type="match status" value="1"/>
</dbReference>
<comment type="caution">
    <text evidence="4">The sequence shown here is derived from an EMBL/GenBank/DDBJ whole genome shotgun (WGS) entry which is preliminary data.</text>
</comment>
<dbReference type="GO" id="GO:0008236">
    <property type="term" value="F:serine-type peptidase activity"/>
    <property type="evidence" value="ECO:0007669"/>
    <property type="project" value="InterPro"/>
</dbReference>
<dbReference type="RefSeq" id="WP_166641907.1">
    <property type="nucleotide sequence ID" value="NZ_SNWM01000002.1"/>
</dbReference>
<evidence type="ECO:0000313" key="4">
    <source>
        <dbReference type="EMBL" id="TDO22631.1"/>
    </source>
</evidence>
<dbReference type="Gene3D" id="3.30.750.170">
    <property type="match status" value="1"/>
</dbReference>
<feature type="signal peptide" evidence="2">
    <location>
        <begin position="1"/>
        <end position="24"/>
    </location>
</feature>
<dbReference type="GO" id="GO:0004175">
    <property type="term" value="F:endopeptidase activity"/>
    <property type="evidence" value="ECO:0007669"/>
    <property type="project" value="TreeGrafter"/>
</dbReference>
<keyword evidence="5" id="KW-1185">Reference proteome</keyword>
<sequence>MKTNRGARSWMLVLAVTTAAGLGACKKTTPTPDPVTPVGPPSTGSRAELTKDSIFLYAKQVYLWNDALPSYGVFNPRQYTSASTDLANYNAELLAITKYKINPATNAAYEYRASDPSTPKYSNIQDLSNKNPVAVIAPLGSVNTDGDGYDIGIYSLYPVGNSDNDYQVYIRAVSPGSSAAAKGLTRGTRITAVNGKSIGTDFQNERTVLNTLTGNTITSATLSGFKTDGTPFTETLNRTSYKSSPVYKSKVFTQSGKKVGYLSFARFSALTASGSDANLDPVFADFAAQGITDLIIDLRYNGGGYVSTAEYLVNLIAPSSAKGTMYVEKYNTSMQANSAESILKNQPLVDANGKLQYSSGKLITYANVDYSIAGNTAVFNKKGSLNGVTNVVFIVSGSTASASELTINALKPFVNVKLVGTQTYGKPVGFFPITIENHYDVYYSMFETVNSKGEGGYYAGFTPDVVDAFDDCFHDFDNPLENYVAKSLNLLAPATAKPSASVVASINASRSLSTSSATANMTGKLEGSGRIIGMVETRHKLKK</sequence>
<evidence type="ECO:0000313" key="5">
    <source>
        <dbReference type="Proteomes" id="UP000295499"/>
    </source>
</evidence>
<feature type="chain" id="PRO_5020588133" evidence="2">
    <location>
        <begin position="25"/>
        <end position="543"/>
    </location>
</feature>
<evidence type="ECO:0000259" key="3">
    <source>
        <dbReference type="SMART" id="SM00245"/>
    </source>
</evidence>
<evidence type="ECO:0000256" key="1">
    <source>
        <dbReference type="SAM" id="MobiDB-lite"/>
    </source>
</evidence>
<name>A0A4R6IKS1_9SPHI</name>
<accession>A0A4R6IKS1</accession>
<dbReference type="Proteomes" id="UP000295499">
    <property type="component" value="Unassembled WGS sequence"/>
</dbReference>
<evidence type="ECO:0000256" key="2">
    <source>
        <dbReference type="SAM" id="SignalP"/>
    </source>
</evidence>
<dbReference type="Pfam" id="PF00595">
    <property type="entry name" value="PDZ"/>
    <property type="match status" value="1"/>
</dbReference>
<dbReference type="AlphaFoldDB" id="A0A4R6IKS1"/>
<dbReference type="Pfam" id="PF03572">
    <property type="entry name" value="Peptidase_S41"/>
    <property type="match status" value="1"/>
</dbReference>
<dbReference type="InterPro" id="IPR036034">
    <property type="entry name" value="PDZ_sf"/>
</dbReference>
<dbReference type="PANTHER" id="PTHR32060:SF30">
    <property type="entry name" value="CARBOXY-TERMINAL PROCESSING PROTEASE CTPA"/>
    <property type="match status" value="1"/>
</dbReference>
<keyword evidence="2" id="KW-0732">Signal</keyword>
<dbReference type="InterPro" id="IPR001478">
    <property type="entry name" value="PDZ"/>
</dbReference>
<organism evidence="4 5">
    <name type="scientific">Pedobacter duraquae</name>
    <dbReference type="NCBI Taxonomy" id="425511"/>
    <lineage>
        <taxon>Bacteria</taxon>
        <taxon>Pseudomonadati</taxon>
        <taxon>Bacteroidota</taxon>
        <taxon>Sphingobacteriia</taxon>
        <taxon>Sphingobacteriales</taxon>
        <taxon>Sphingobacteriaceae</taxon>
        <taxon>Pedobacter</taxon>
    </lineage>
</organism>
<dbReference type="GO" id="GO:0006508">
    <property type="term" value="P:proteolysis"/>
    <property type="evidence" value="ECO:0007669"/>
    <property type="project" value="InterPro"/>
</dbReference>
<dbReference type="EMBL" id="SNWM01000002">
    <property type="protein sequence ID" value="TDO22631.1"/>
    <property type="molecule type" value="Genomic_DNA"/>
</dbReference>
<reference evidence="4 5" key="1">
    <citation type="submission" date="2019-03" db="EMBL/GenBank/DDBJ databases">
        <title>Genomic Encyclopedia of Archaeal and Bacterial Type Strains, Phase II (KMG-II): from individual species to whole genera.</title>
        <authorList>
            <person name="Goeker M."/>
        </authorList>
    </citation>
    <scope>NUCLEOTIDE SEQUENCE [LARGE SCALE GENOMIC DNA]</scope>
    <source>
        <strain evidence="4 5">DSM 19034</strain>
    </source>
</reference>
<dbReference type="GO" id="GO:0007165">
    <property type="term" value="P:signal transduction"/>
    <property type="evidence" value="ECO:0007669"/>
    <property type="project" value="TreeGrafter"/>
</dbReference>
<dbReference type="Gene3D" id="3.90.226.10">
    <property type="entry name" value="2-enoyl-CoA Hydratase, Chain A, domain 1"/>
    <property type="match status" value="1"/>
</dbReference>
<dbReference type="GO" id="GO:0030288">
    <property type="term" value="C:outer membrane-bounded periplasmic space"/>
    <property type="evidence" value="ECO:0007669"/>
    <property type="project" value="TreeGrafter"/>
</dbReference>
<feature type="domain" description="Tail specific protease" evidence="3">
    <location>
        <begin position="229"/>
        <end position="468"/>
    </location>
</feature>
<feature type="region of interest" description="Disordered" evidence="1">
    <location>
        <begin position="25"/>
        <end position="45"/>
    </location>
</feature>
<dbReference type="PROSITE" id="PS51257">
    <property type="entry name" value="PROKAR_LIPOPROTEIN"/>
    <property type="match status" value="1"/>
</dbReference>
<dbReference type="SUPFAM" id="SSF52096">
    <property type="entry name" value="ClpP/crotonase"/>
    <property type="match status" value="1"/>
</dbReference>
<dbReference type="Gene3D" id="2.30.42.10">
    <property type="match status" value="1"/>
</dbReference>